<evidence type="ECO:0000256" key="6">
    <source>
        <dbReference type="ARBA" id="ARBA00022801"/>
    </source>
</evidence>
<evidence type="ECO:0000256" key="8">
    <source>
        <dbReference type="ARBA" id="ARBA00022927"/>
    </source>
</evidence>
<dbReference type="InterPro" id="IPR038765">
    <property type="entry name" value="Papain-like_cys_pep_sf"/>
</dbReference>
<dbReference type="GO" id="GO:0000045">
    <property type="term" value="P:autophagosome assembly"/>
    <property type="evidence" value="ECO:0007669"/>
    <property type="project" value="TreeGrafter"/>
</dbReference>
<evidence type="ECO:0000256" key="1">
    <source>
        <dbReference type="ARBA" id="ARBA00004496"/>
    </source>
</evidence>
<evidence type="ECO:0000313" key="14">
    <source>
        <dbReference type="EMBL" id="KFD61597.1"/>
    </source>
</evidence>
<comment type="function">
    <text evidence="11">Cysteine protease that plays a key role in autophagy by mediating both proteolytic activation and delipidation of ATG8 family proteins.</text>
</comment>
<keyword evidence="6 11" id="KW-0378">Hydrolase</keyword>
<proteinExistence type="inferred from homology"/>
<dbReference type="GO" id="GO:0000423">
    <property type="term" value="P:mitophagy"/>
    <property type="evidence" value="ECO:0007669"/>
    <property type="project" value="TreeGrafter"/>
</dbReference>
<dbReference type="Proteomes" id="UP000030758">
    <property type="component" value="Unassembled WGS sequence"/>
</dbReference>
<comment type="similarity">
    <text evidence="2 11">Belongs to the peptidase C54 family.</text>
</comment>
<organism evidence="14">
    <name type="scientific">Trichuris suis</name>
    <name type="common">pig whipworm</name>
    <dbReference type="NCBI Taxonomy" id="68888"/>
    <lineage>
        <taxon>Eukaryota</taxon>
        <taxon>Metazoa</taxon>
        <taxon>Ecdysozoa</taxon>
        <taxon>Nematoda</taxon>
        <taxon>Enoplea</taxon>
        <taxon>Dorylaimia</taxon>
        <taxon>Trichinellida</taxon>
        <taxon>Trichuridae</taxon>
        <taxon>Trichuris</taxon>
    </lineage>
</organism>
<keyword evidence="5 11" id="KW-0645">Protease</keyword>
<dbReference type="EMBL" id="KL363203">
    <property type="protein sequence ID" value="KFD54988.1"/>
    <property type="molecule type" value="Genomic_DNA"/>
</dbReference>
<dbReference type="InterPro" id="IPR046792">
    <property type="entry name" value="Peptidase_C54_cat"/>
</dbReference>
<dbReference type="GO" id="GO:0015031">
    <property type="term" value="P:protein transport"/>
    <property type="evidence" value="ECO:0007669"/>
    <property type="project" value="UniProtKB-KW"/>
</dbReference>
<reference evidence="14 15" key="1">
    <citation type="journal article" date="2014" name="Nat. Genet.">
        <title>Genome and transcriptome of the porcine whipworm Trichuris suis.</title>
        <authorList>
            <person name="Jex A.R."/>
            <person name="Nejsum P."/>
            <person name="Schwarz E.M."/>
            <person name="Hu L."/>
            <person name="Young N.D."/>
            <person name="Hall R.S."/>
            <person name="Korhonen P.K."/>
            <person name="Liao S."/>
            <person name="Thamsborg S."/>
            <person name="Xia J."/>
            <person name="Xu P."/>
            <person name="Wang S."/>
            <person name="Scheerlinck J.P."/>
            <person name="Hofmann A."/>
            <person name="Sternberg P.W."/>
            <person name="Wang J."/>
            <person name="Gasser R.B."/>
        </authorList>
    </citation>
    <scope>NUCLEOTIDE SEQUENCE [LARGE SCALE GENOMIC DNA]</scope>
    <source>
        <strain evidence="14">DCEP-RM93F</strain>
        <strain evidence="13">DCEP-RM93M</strain>
    </source>
</reference>
<evidence type="ECO:0000256" key="10">
    <source>
        <dbReference type="ARBA" id="ARBA00029362"/>
    </source>
</evidence>
<evidence type="ECO:0000256" key="9">
    <source>
        <dbReference type="ARBA" id="ARBA00023006"/>
    </source>
</evidence>
<keyword evidence="3" id="KW-0813">Transport</keyword>
<dbReference type="SUPFAM" id="SSF54001">
    <property type="entry name" value="Cysteine proteinases"/>
    <property type="match status" value="1"/>
</dbReference>
<dbReference type="GO" id="GO:0035973">
    <property type="term" value="P:aggrephagy"/>
    <property type="evidence" value="ECO:0007669"/>
    <property type="project" value="TreeGrafter"/>
</dbReference>
<keyword evidence="4 11" id="KW-0963">Cytoplasm</keyword>
<dbReference type="EC" id="3.4.22.-" evidence="11"/>
<comment type="catalytic activity">
    <reaction evidence="10">
        <text>[protein]-C-terminal L-amino acid-glycyl-phosphatidylethanolamide + H2O = [protein]-C-terminal L-amino acid-glycine + a 1,2-diacyl-sn-glycero-3-phosphoethanolamine</text>
        <dbReference type="Rhea" id="RHEA:67548"/>
        <dbReference type="Rhea" id="RHEA-COMP:17323"/>
        <dbReference type="Rhea" id="RHEA-COMP:17324"/>
        <dbReference type="ChEBI" id="CHEBI:15377"/>
        <dbReference type="ChEBI" id="CHEBI:64612"/>
        <dbReference type="ChEBI" id="CHEBI:172940"/>
        <dbReference type="ChEBI" id="CHEBI:172941"/>
    </reaction>
    <physiologicalReaction direction="left-to-right" evidence="10">
        <dbReference type="Rhea" id="RHEA:67549"/>
    </physiologicalReaction>
</comment>
<evidence type="ECO:0000256" key="7">
    <source>
        <dbReference type="ARBA" id="ARBA00022807"/>
    </source>
</evidence>
<dbReference type="PANTHER" id="PTHR22624">
    <property type="entry name" value="CYSTEINE PROTEASE ATG4"/>
    <property type="match status" value="1"/>
</dbReference>
<evidence type="ECO:0000256" key="11">
    <source>
        <dbReference type="RuleBase" id="RU363115"/>
    </source>
</evidence>
<evidence type="ECO:0000256" key="4">
    <source>
        <dbReference type="ARBA" id="ARBA00022490"/>
    </source>
</evidence>
<evidence type="ECO:0000313" key="13">
    <source>
        <dbReference type="EMBL" id="KFD54988.1"/>
    </source>
</evidence>
<evidence type="ECO:0000256" key="3">
    <source>
        <dbReference type="ARBA" id="ARBA00022448"/>
    </source>
</evidence>
<dbReference type="PANTHER" id="PTHR22624:SF52">
    <property type="entry name" value="CYSTEINE PROTEASE"/>
    <property type="match status" value="1"/>
</dbReference>
<keyword evidence="8 11" id="KW-0653">Protein transport</keyword>
<dbReference type="Proteomes" id="UP000030764">
    <property type="component" value="Unassembled WGS sequence"/>
</dbReference>
<dbReference type="InterPro" id="IPR005078">
    <property type="entry name" value="Peptidase_C54"/>
</dbReference>
<keyword evidence="15" id="KW-1185">Reference proteome</keyword>
<dbReference type="EMBL" id="KL367618">
    <property type="protein sequence ID" value="KFD61597.1"/>
    <property type="molecule type" value="Genomic_DNA"/>
</dbReference>
<sequence length="494" mass="56275">MTKVHDNADETLEFKCVVELPTDFTADAQSSGKTTGIVQTLRNELKTSWNSLRYNVFTKKRPSFNAHSPIWLMGRQYCRKEALANRRDQYEEAAFSGNMDDFLVDFSSRIWLSYRFGFERIAGTHMTSDCGWGCTLRSGQMLLAETLMRHYLNEDRWRPLANCESAEQHEEKLYRSIVAEFADCQEAAFSIHKLVELSRRLFDKKPGSRHGPASTSLLLQAAVEESKVPSLPNTLAIYVVRDGVLLIDELEVLGYGMNRKQSSSVGQLRNARMSSVEQLIIGRERRGVDTTIGRSKSEMNLRLHDLPPGLSHVFDESRSWIKSVLVLVSLHLGGERFNSVYIDHLKKVLSMKFCVGIIGGRASRAMYYVGWHRDYLICMDPHYSQRALRKNAASFPSCHCKWPKKLLFVKMDPNCTIGFYIRNRHELQEFLAEASEVSAYGCLSPKYPLFTILSSAEDKRKLQRSPFRSATVLAKSGSSLSMSQMHGSREFVFV</sequence>
<accession>A0A085MWK1</accession>
<dbReference type="GO" id="GO:0004197">
    <property type="term" value="F:cysteine-type endopeptidase activity"/>
    <property type="evidence" value="ECO:0007669"/>
    <property type="project" value="TreeGrafter"/>
</dbReference>
<dbReference type="GO" id="GO:0016485">
    <property type="term" value="P:protein processing"/>
    <property type="evidence" value="ECO:0007669"/>
    <property type="project" value="TreeGrafter"/>
</dbReference>
<keyword evidence="9 11" id="KW-0072">Autophagy</keyword>
<name>A0A085MWK1_9BILA</name>
<dbReference type="AlphaFoldDB" id="A0A085MWK1"/>
<dbReference type="GO" id="GO:0034727">
    <property type="term" value="P:piecemeal microautophagy of the nucleus"/>
    <property type="evidence" value="ECO:0007669"/>
    <property type="project" value="TreeGrafter"/>
</dbReference>
<dbReference type="GO" id="GO:0005737">
    <property type="term" value="C:cytoplasm"/>
    <property type="evidence" value="ECO:0007669"/>
    <property type="project" value="UniProtKB-SubCell"/>
</dbReference>
<evidence type="ECO:0000313" key="15">
    <source>
        <dbReference type="Proteomes" id="UP000030764"/>
    </source>
</evidence>
<evidence type="ECO:0000259" key="12">
    <source>
        <dbReference type="Pfam" id="PF03416"/>
    </source>
</evidence>
<dbReference type="GO" id="GO:0019786">
    <property type="term" value="F:protein-phosphatidylethanolamide deconjugating activity"/>
    <property type="evidence" value="ECO:0007669"/>
    <property type="project" value="InterPro"/>
</dbReference>
<protein>
    <recommendedName>
        <fullName evidence="11">Cysteine protease</fullName>
        <ecNumber evidence="11">3.4.22.-</ecNumber>
    </recommendedName>
</protein>
<keyword evidence="7" id="KW-0788">Thiol protease</keyword>
<evidence type="ECO:0000256" key="2">
    <source>
        <dbReference type="ARBA" id="ARBA00010958"/>
    </source>
</evidence>
<dbReference type="Pfam" id="PF03416">
    <property type="entry name" value="Peptidase_C54"/>
    <property type="match status" value="1"/>
</dbReference>
<evidence type="ECO:0000256" key="5">
    <source>
        <dbReference type="ARBA" id="ARBA00022670"/>
    </source>
</evidence>
<comment type="subcellular location">
    <subcellularLocation>
        <location evidence="1 11">Cytoplasm</location>
    </subcellularLocation>
</comment>
<feature type="domain" description="Peptidase C54 catalytic" evidence="12">
    <location>
        <begin position="100"/>
        <end position="431"/>
    </location>
</feature>
<gene>
    <name evidence="13" type="ORF">M513_04170</name>
    <name evidence="14" type="ORF">M514_04170</name>
</gene>